<proteinExistence type="predicted"/>
<evidence type="ECO:0000256" key="1">
    <source>
        <dbReference type="ARBA" id="ARBA00022553"/>
    </source>
</evidence>
<feature type="domain" description="Response regulatory" evidence="8">
    <location>
        <begin position="3"/>
        <end position="119"/>
    </location>
</feature>
<feature type="modified residue" description="4-aspartylphosphate" evidence="6">
    <location>
        <position position="54"/>
    </location>
</feature>
<reference evidence="9" key="1">
    <citation type="submission" date="2024-06" db="EMBL/GenBank/DDBJ databases">
        <title>Complete genome of Salinicola endophyticus HNIBRBA4755.</title>
        <authorList>
            <person name="Shin S.Y."/>
            <person name="Kang H."/>
            <person name="Song J."/>
        </authorList>
    </citation>
    <scope>NUCLEOTIDE SEQUENCE</scope>
    <source>
        <strain evidence="9">HNIBRBA4755</strain>
    </source>
</reference>
<organism evidence="9">
    <name type="scientific">Salinicola endophyticus</name>
    <dbReference type="NCBI Taxonomy" id="1949083"/>
    <lineage>
        <taxon>Bacteria</taxon>
        <taxon>Pseudomonadati</taxon>
        <taxon>Pseudomonadota</taxon>
        <taxon>Gammaproteobacteria</taxon>
        <taxon>Oceanospirillales</taxon>
        <taxon>Halomonadaceae</taxon>
        <taxon>Salinicola</taxon>
    </lineage>
</organism>
<evidence type="ECO:0000256" key="6">
    <source>
        <dbReference type="PROSITE-ProRule" id="PRU00169"/>
    </source>
</evidence>
<dbReference type="InterPro" id="IPR000792">
    <property type="entry name" value="Tscrpt_reg_LuxR_C"/>
</dbReference>
<dbReference type="SUPFAM" id="SSF52172">
    <property type="entry name" value="CheY-like"/>
    <property type="match status" value="1"/>
</dbReference>
<evidence type="ECO:0000259" key="8">
    <source>
        <dbReference type="PROSITE" id="PS50110"/>
    </source>
</evidence>
<dbReference type="SMART" id="SM00421">
    <property type="entry name" value="HTH_LUXR"/>
    <property type="match status" value="1"/>
</dbReference>
<sequence length="214" mass="23657">MIKVLLADDHHLVRTSIARVLDEESDIEIVAEVDSGEAALSACRNRLPDIALMDIRMPGMGGLEAILKLLREQPQVSIVVLTGQVEETTAQRLIDAGVAGFISKGTPLDQMIEAVRRVAAGERFISPDIAQRVVLARREGEGNPFDQLSHRELQIALMIINCQRVSLISQQLGLSSKTVNTYRYRIFDKLKVQSDVELTHLGLKHGLVDGFDTH</sequence>
<dbReference type="InterPro" id="IPR001789">
    <property type="entry name" value="Sig_transdc_resp-reg_receiver"/>
</dbReference>
<dbReference type="GO" id="GO:0000160">
    <property type="term" value="P:phosphorelay signal transduction system"/>
    <property type="evidence" value="ECO:0007669"/>
    <property type="project" value="UniProtKB-KW"/>
</dbReference>
<dbReference type="CDD" id="cd17535">
    <property type="entry name" value="REC_NarL-like"/>
    <property type="match status" value="1"/>
</dbReference>
<dbReference type="Pfam" id="PF00072">
    <property type="entry name" value="Response_reg"/>
    <property type="match status" value="1"/>
</dbReference>
<dbReference type="CDD" id="cd06170">
    <property type="entry name" value="LuxR_C_like"/>
    <property type="match status" value="1"/>
</dbReference>
<keyword evidence="4" id="KW-0238">DNA-binding</keyword>
<keyword evidence="3" id="KW-0805">Transcription regulation</keyword>
<evidence type="ECO:0000256" key="2">
    <source>
        <dbReference type="ARBA" id="ARBA00023012"/>
    </source>
</evidence>
<keyword evidence="2" id="KW-0902">Two-component regulatory system</keyword>
<dbReference type="InterPro" id="IPR016032">
    <property type="entry name" value="Sig_transdc_resp-reg_C-effctor"/>
</dbReference>
<gene>
    <name evidence="9" type="ORF">ABV408_06860</name>
</gene>
<dbReference type="PROSITE" id="PS00622">
    <property type="entry name" value="HTH_LUXR_1"/>
    <property type="match status" value="1"/>
</dbReference>
<dbReference type="InterPro" id="IPR011006">
    <property type="entry name" value="CheY-like_superfamily"/>
</dbReference>
<evidence type="ECO:0000256" key="4">
    <source>
        <dbReference type="ARBA" id="ARBA00023125"/>
    </source>
</evidence>
<evidence type="ECO:0000256" key="3">
    <source>
        <dbReference type="ARBA" id="ARBA00023015"/>
    </source>
</evidence>
<dbReference type="PROSITE" id="PS50110">
    <property type="entry name" value="RESPONSE_REGULATORY"/>
    <property type="match status" value="1"/>
</dbReference>
<dbReference type="InterPro" id="IPR058245">
    <property type="entry name" value="NreC/VraR/RcsB-like_REC"/>
</dbReference>
<evidence type="ECO:0000313" key="9">
    <source>
        <dbReference type="EMBL" id="XCJ80900.1"/>
    </source>
</evidence>
<dbReference type="SMART" id="SM00448">
    <property type="entry name" value="REC"/>
    <property type="match status" value="1"/>
</dbReference>
<dbReference type="PANTHER" id="PTHR43214:SF3">
    <property type="entry name" value="RESPONSE REGULATOR UVRY"/>
    <property type="match status" value="1"/>
</dbReference>
<accession>A0AB74UJ21</accession>
<evidence type="ECO:0000259" key="7">
    <source>
        <dbReference type="PROSITE" id="PS50043"/>
    </source>
</evidence>
<name>A0AB74UJ21_9GAMM</name>
<keyword evidence="1 6" id="KW-0597">Phosphoprotein</keyword>
<dbReference type="InterPro" id="IPR039420">
    <property type="entry name" value="WalR-like"/>
</dbReference>
<dbReference type="GO" id="GO:0003677">
    <property type="term" value="F:DNA binding"/>
    <property type="evidence" value="ECO:0007669"/>
    <property type="project" value="UniProtKB-KW"/>
</dbReference>
<dbReference type="SUPFAM" id="SSF46894">
    <property type="entry name" value="C-terminal effector domain of the bipartite response regulators"/>
    <property type="match status" value="1"/>
</dbReference>
<dbReference type="GO" id="GO:0006355">
    <property type="term" value="P:regulation of DNA-templated transcription"/>
    <property type="evidence" value="ECO:0007669"/>
    <property type="project" value="InterPro"/>
</dbReference>
<protein>
    <submittedName>
        <fullName evidence="9">Response regulator</fullName>
    </submittedName>
</protein>
<dbReference type="Pfam" id="PF00196">
    <property type="entry name" value="GerE"/>
    <property type="match status" value="1"/>
</dbReference>
<evidence type="ECO:0000256" key="5">
    <source>
        <dbReference type="ARBA" id="ARBA00023163"/>
    </source>
</evidence>
<dbReference type="AlphaFoldDB" id="A0AB74UJ21"/>
<dbReference type="EMBL" id="CP159578">
    <property type="protein sequence ID" value="XCJ80900.1"/>
    <property type="molecule type" value="Genomic_DNA"/>
</dbReference>
<keyword evidence="5" id="KW-0804">Transcription</keyword>
<dbReference type="PANTHER" id="PTHR43214">
    <property type="entry name" value="TWO-COMPONENT RESPONSE REGULATOR"/>
    <property type="match status" value="1"/>
</dbReference>
<dbReference type="RefSeq" id="WP_353981713.1">
    <property type="nucleotide sequence ID" value="NZ_CP159578.1"/>
</dbReference>
<dbReference type="Gene3D" id="3.40.50.2300">
    <property type="match status" value="1"/>
</dbReference>
<dbReference type="PROSITE" id="PS50043">
    <property type="entry name" value="HTH_LUXR_2"/>
    <property type="match status" value="1"/>
</dbReference>
<feature type="domain" description="HTH luxR-type" evidence="7">
    <location>
        <begin position="141"/>
        <end position="206"/>
    </location>
</feature>